<dbReference type="AlphaFoldDB" id="A0A1U7GWW5"/>
<evidence type="ECO:0000313" key="1">
    <source>
        <dbReference type="EMBL" id="OKH12808.1"/>
    </source>
</evidence>
<evidence type="ECO:0000313" key="2">
    <source>
        <dbReference type="Proteomes" id="UP000186391"/>
    </source>
</evidence>
<sequence>MNYLTERQTISIPIPEEFRQNALKFAREQLTPTRGRQVYLNTLAVQVVHTYLQMLDIPTDLESSYSWQPYRRLIDNVADLMLTGVGHLECRAIRTGDRICYIPPEVWDDRIGYVVVEINKTCKEGKIWGFLPNVTTSEIDINQLHSLDELIERSHLISLRAWLGNMYTNEWQTVEEFTRKRKPQFAFRSIKRVRGLKLESQDIVWQIIEQFYPNHSWQKGLPSKFMSKTFNHRCQETEVNNNSNISSELLDILVHLIRTTEDEETRWTLAEILWTLQPNHPVVTARRIMDLGMQLDGSSVALMVAVLPKPDQTVAVLLRVYPMNHAYLPLGLQLAGLYEDGQAFLEVQARGDDDYIQLKFCAEFGERFRVRVGLNDAVITENFVI</sequence>
<dbReference type="OrthoDB" id="512705at2"/>
<evidence type="ECO:0008006" key="3">
    <source>
        <dbReference type="Google" id="ProtNLM"/>
    </source>
</evidence>
<dbReference type="InterPro" id="IPR014951">
    <property type="entry name" value="DUF1822"/>
</dbReference>
<dbReference type="Pfam" id="PF08852">
    <property type="entry name" value="DUF1822"/>
    <property type="match status" value="1"/>
</dbReference>
<protein>
    <recommendedName>
        <fullName evidence="3">DUF1822 domain-containing protein</fullName>
    </recommendedName>
</protein>
<comment type="caution">
    <text evidence="1">The sequence shown here is derived from an EMBL/GenBank/DDBJ whole genome shotgun (WGS) entry which is preliminary data.</text>
</comment>
<organism evidence="1 2">
    <name type="scientific">Fischerella major NIES-592</name>
    <dbReference type="NCBI Taxonomy" id="210994"/>
    <lineage>
        <taxon>Bacteria</taxon>
        <taxon>Bacillati</taxon>
        <taxon>Cyanobacteriota</taxon>
        <taxon>Cyanophyceae</taxon>
        <taxon>Nostocales</taxon>
        <taxon>Hapalosiphonaceae</taxon>
        <taxon>Fischerella</taxon>
    </lineage>
</organism>
<gene>
    <name evidence="1" type="ORF">NIES592_16440</name>
</gene>
<dbReference type="RefSeq" id="WP_073556318.1">
    <property type="nucleotide sequence ID" value="NZ_MRCA01000009.1"/>
</dbReference>
<reference evidence="1 2" key="1">
    <citation type="submission" date="2016-11" db="EMBL/GenBank/DDBJ databases">
        <title>Draft Genome Sequences of Nine Cyanobacterial Strains from Diverse Habitats.</title>
        <authorList>
            <person name="Zhu T."/>
            <person name="Hou S."/>
            <person name="Lu X."/>
            <person name="Hess W.R."/>
        </authorList>
    </citation>
    <scope>NUCLEOTIDE SEQUENCE [LARGE SCALE GENOMIC DNA]</scope>
    <source>
        <strain evidence="1 2">NIES-592</strain>
    </source>
</reference>
<dbReference type="Proteomes" id="UP000186391">
    <property type="component" value="Unassembled WGS sequence"/>
</dbReference>
<dbReference type="EMBL" id="MRCA01000009">
    <property type="protein sequence ID" value="OKH12808.1"/>
    <property type="molecule type" value="Genomic_DNA"/>
</dbReference>
<accession>A0A1U7GWW5</accession>
<name>A0A1U7GWW5_9CYAN</name>
<proteinExistence type="predicted"/>
<keyword evidence="2" id="KW-1185">Reference proteome</keyword>